<protein>
    <recommendedName>
        <fullName evidence="3">PE-PPE domain-containing protein</fullName>
    </recommendedName>
</protein>
<evidence type="ECO:0000313" key="1">
    <source>
        <dbReference type="EMBL" id="MBS9535247.1"/>
    </source>
</evidence>
<comment type="caution">
    <text evidence="1">The sequence shown here is derived from an EMBL/GenBank/DDBJ whole genome shotgun (WGS) entry which is preliminary data.</text>
</comment>
<organism evidence="1 2">
    <name type="scientific">Mycolicibacter acidiphilus</name>
    <dbReference type="NCBI Taxonomy" id="2835306"/>
    <lineage>
        <taxon>Bacteria</taxon>
        <taxon>Bacillati</taxon>
        <taxon>Actinomycetota</taxon>
        <taxon>Actinomycetes</taxon>
        <taxon>Mycobacteriales</taxon>
        <taxon>Mycobacteriaceae</taxon>
        <taxon>Mycolicibacter</taxon>
    </lineage>
</organism>
<dbReference type="EMBL" id="JAHCLR010000039">
    <property type="protein sequence ID" value="MBS9535247.1"/>
    <property type="molecule type" value="Genomic_DNA"/>
</dbReference>
<name>A0ABS5RLQ7_9MYCO</name>
<accession>A0ABS5RLQ7</accession>
<dbReference type="Proteomes" id="UP001519535">
    <property type="component" value="Unassembled WGS sequence"/>
</dbReference>
<evidence type="ECO:0000313" key="2">
    <source>
        <dbReference type="Proteomes" id="UP001519535"/>
    </source>
</evidence>
<gene>
    <name evidence="1" type="ORF">KIH27_16790</name>
</gene>
<proteinExistence type="predicted"/>
<reference evidence="1 2" key="1">
    <citation type="submission" date="2021-05" db="EMBL/GenBank/DDBJ databases">
        <title>Mycobacterium acidophilum sp. nov., an extremely acid-tolerant member of the genus Mycobacterium.</title>
        <authorList>
            <person name="Xia J."/>
        </authorList>
    </citation>
    <scope>NUCLEOTIDE SEQUENCE [LARGE SCALE GENOMIC DNA]</scope>
    <source>
        <strain evidence="1 2">M1</strain>
    </source>
</reference>
<sequence>MQYAERQYPYVKMGAALAAAGAVAVAPVLPVAPWQQGLSAVERTVELVAGESILNIPFNLFQDFVNIPFNEMSAMNVLANSFFWTGNWWTPSATNIWGEDPGDPGHFMAIMDMMFPFAPEISGVYQPEIDPDALANGTAGIGQQFAMFAAAMLPVSLSCGAMQCAPMVPTEPITGITGLDRMLQFFDSIGPSDHQLPMFANWFKVPISDMLNGYHFADGPGDVGNPTAGGIVDPDVGVGEGGSVPGAPTHGGEPWSAAPQPGFGFPGTVEGPNGENLMPWAGIDFKLDPSAPFQKWFDSLMAPVDWSVNGDNLTTGFHFPEFTEFFQTLKALWAGFIIDFNPYVAGSPQCPGLCDNPPFSPPMGNTTLDLVKQIQAIGTPNPVIQQWIDLTEAADAKNAIGDANGATDEQVYAGIMGLQTGNFTFSPEQEAEIVAFLGPEWSKLLVNSGWMTDPGFLGPWESDGHGGFIIPGYDPNLPLDQQTLGDFGGLDTSLLWGDWLHVLDPTGGLYNDLADFWSQLSSAFTF</sequence>
<evidence type="ECO:0008006" key="3">
    <source>
        <dbReference type="Google" id="ProtNLM"/>
    </source>
</evidence>
<keyword evidence="2" id="KW-1185">Reference proteome</keyword>
<dbReference type="RefSeq" id="WP_214094108.1">
    <property type="nucleotide sequence ID" value="NZ_JAHCLR010000039.1"/>
</dbReference>